<feature type="compositionally biased region" description="Basic and acidic residues" evidence="11">
    <location>
        <begin position="8"/>
        <end position="20"/>
    </location>
</feature>
<evidence type="ECO:0000256" key="8">
    <source>
        <dbReference type="ARBA" id="ARBA00022989"/>
    </source>
</evidence>
<comment type="subcellular location">
    <subcellularLocation>
        <location evidence="2">Cell membrane</location>
        <topology evidence="2">Single-pass membrane protein</topology>
    </subcellularLocation>
</comment>
<keyword evidence="12" id="KW-0969">Cilium</keyword>
<evidence type="ECO:0000256" key="3">
    <source>
        <dbReference type="ARBA" id="ARBA00008281"/>
    </source>
</evidence>
<keyword evidence="12" id="KW-0966">Cell projection</keyword>
<dbReference type="Pfam" id="PF03748">
    <property type="entry name" value="FliL"/>
    <property type="match status" value="1"/>
</dbReference>
<comment type="caution">
    <text evidence="12">The sequence shown here is derived from an EMBL/GenBank/DDBJ whole genome shotgun (WGS) entry which is preliminary data.</text>
</comment>
<dbReference type="AlphaFoldDB" id="A0A7Y9S253"/>
<evidence type="ECO:0000313" key="13">
    <source>
        <dbReference type="Proteomes" id="UP000540656"/>
    </source>
</evidence>
<evidence type="ECO:0000256" key="10">
    <source>
        <dbReference type="RuleBase" id="RU364125"/>
    </source>
</evidence>
<dbReference type="GO" id="GO:0071978">
    <property type="term" value="P:bacterial-type flagellum-dependent swarming motility"/>
    <property type="evidence" value="ECO:0007669"/>
    <property type="project" value="TreeGrafter"/>
</dbReference>
<keyword evidence="9 10" id="KW-0472">Membrane</keyword>
<dbReference type="PANTHER" id="PTHR35091:SF2">
    <property type="entry name" value="FLAGELLAR PROTEIN FLIL"/>
    <property type="match status" value="1"/>
</dbReference>
<dbReference type="Proteomes" id="UP000540656">
    <property type="component" value="Unassembled WGS sequence"/>
</dbReference>
<feature type="transmembrane region" description="Helical" evidence="10">
    <location>
        <begin position="28"/>
        <end position="46"/>
    </location>
</feature>
<dbReference type="EMBL" id="JACCAA010000001">
    <property type="protein sequence ID" value="NYG58728.1"/>
    <property type="molecule type" value="Genomic_DNA"/>
</dbReference>
<organism evidence="12 13">
    <name type="scientific">Nocardioides daedukensis</name>
    <dbReference type="NCBI Taxonomy" id="634462"/>
    <lineage>
        <taxon>Bacteria</taxon>
        <taxon>Bacillati</taxon>
        <taxon>Actinomycetota</taxon>
        <taxon>Actinomycetes</taxon>
        <taxon>Propionibacteriales</taxon>
        <taxon>Nocardioidaceae</taxon>
        <taxon>Nocardioides</taxon>
    </lineage>
</organism>
<keyword evidence="4 10" id="KW-1003">Cell membrane</keyword>
<evidence type="ECO:0000256" key="7">
    <source>
        <dbReference type="ARBA" id="ARBA00022779"/>
    </source>
</evidence>
<evidence type="ECO:0000256" key="2">
    <source>
        <dbReference type="ARBA" id="ARBA00004162"/>
    </source>
</evidence>
<keyword evidence="12" id="KW-0282">Flagellum</keyword>
<accession>A0A7Y9S253</accession>
<reference evidence="12 13" key="1">
    <citation type="submission" date="2020-07" db="EMBL/GenBank/DDBJ databases">
        <title>Sequencing the genomes of 1000 actinobacteria strains.</title>
        <authorList>
            <person name="Klenk H.-P."/>
        </authorList>
    </citation>
    <scope>NUCLEOTIDE SEQUENCE [LARGE SCALE GENOMIC DNA]</scope>
    <source>
        <strain evidence="12 13">DSM 23819</strain>
    </source>
</reference>
<feature type="region of interest" description="Disordered" evidence="11">
    <location>
        <begin position="1"/>
        <end position="20"/>
    </location>
</feature>
<name>A0A7Y9S253_9ACTN</name>
<dbReference type="PANTHER" id="PTHR35091">
    <property type="entry name" value="FLAGELLAR PROTEIN FLIL"/>
    <property type="match status" value="1"/>
</dbReference>
<evidence type="ECO:0000256" key="11">
    <source>
        <dbReference type="SAM" id="MobiDB-lite"/>
    </source>
</evidence>
<evidence type="ECO:0000256" key="9">
    <source>
        <dbReference type="ARBA" id="ARBA00023136"/>
    </source>
</evidence>
<dbReference type="RefSeq" id="WP_179501862.1">
    <property type="nucleotide sequence ID" value="NZ_JACCAA010000001.1"/>
</dbReference>
<proteinExistence type="inferred from homology"/>
<keyword evidence="8 10" id="KW-1133">Transmembrane helix</keyword>
<protein>
    <recommendedName>
        <fullName evidence="10">Flagellar protein FliL</fullName>
    </recommendedName>
</protein>
<dbReference type="GO" id="GO:0005886">
    <property type="term" value="C:plasma membrane"/>
    <property type="evidence" value="ECO:0007669"/>
    <property type="project" value="UniProtKB-SubCell"/>
</dbReference>
<comment type="function">
    <text evidence="1 10">Controls the rotational direction of flagella during chemotaxis.</text>
</comment>
<dbReference type="InterPro" id="IPR005503">
    <property type="entry name" value="FliL"/>
</dbReference>
<gene>
    <name evidence="12" type="ORF">BJ980_001651</name>
</gene>
<dbReference type="GO" id="GO:0006935">
    <property type="term" value="P:chemotaxis"/>
    <property type="evidence" value="ECO:0007669"/>
    <property type="project" value="UniProtKB-KW"/>
</dbReference>
<evidence type="ECO:0000313" key="12">
    <source>
        <dbReference type="EMBL" id="NYG58728.1"/>
    </source>
</evidence>
<evidence type="ECO:0000256" key="1">
    <source>
        <dbReference type="ARBA" id="ARBA00002254"/>
    </source>
</evidence>
<keyword evidence="6 10" id="KW-0812">Transmembrane</keyword>
<keyword evidence="13" id="KW-1185">Reference proteome</keyword>
<sequence length="147" mass="15858">MTMTALPTDKKSDGEADETPKSSKKKTLIIALVVLLALGGGAWQFFLKPAPSEPAPGEVLPLTAIQVNLAGGHYLRIGLALQLVEGAEEADGSKALDAAIEIFSGQKVSTVTDPEERDKLKDELTEAVREAYHEEVLEVYYTDFVTQ</sequence>
<evidence type="ECO:0000256" key="4">
    <source>
        <dbReference type="ARBA" id="ARBA00022475"/>
    </source>
</evidence>
<comment type="similarity">
    <text evidence="3 10">Belongs to the FliL family.</text>
</comment>
<evidence type="ECO:0000256" key="5">
    <source>
        <dbReference type="ARBA" id="ARBA00022500"/>
    </source>
</evidence>
<dbReference type="GO" id="GO:0009425">
    <property type="term" value="C:bacterial-type flagellum basal body"/>
    <property type="evidence" value="ECO:0007669"/>
    <property type="project" value="InterPro"/>
</dbReference>
<evidence type="ECO:0000256" key="6">
    <source>
        <dbReference type="ARBA" id="ARBA00022692"/>
    </source>
</evidence>
<keyword evidence="5 10" id="KW-0145">Chemotaxis</keyword>
<keyword evidence="7 10" id="KW-0283">Flagellar rotation</keyword>